<keyword evidence="1" id="KW-0732">Signal</keyword>
<evidence type="ECO:0000313" key="6">
    <source>
        <dbReference type="Proteomes" id="UP000241201"/>
    </source>
</evidence>
<dbReference type="InterPro" id="IPR052913">
    <property type="entry name" value="Glycopeptide_resist_protein"/>
</dbReference>
<organism evidence="5 6">
    <name type="scientific">Faecalibacillus faecis</name>
    <dbReference type="NCBI Taxonomy" id="1982628"/>
    <lineage>
        <taxon>Bacteria</taxon>
        <taxon>Bacillati</taxon>
        <taxon>Bacillota</taxon>
        <taxon>Erysipelotrichia</taxon>
        <taxon>Erysipelotrichales</taxon>
        <taxon>Coprobacillaceae</taxon>
        <taxon>Faecalibacillus</taxon>
    </lineage>
</organism>
<dbReference type="PANTHER" id="PTHR35788:SF1">
    <property type="entry name" value="EXPORTED PROTEIN"/>
    <property type="match status" value="1"/>
</dbReference>
<gene>
    <name evidence="5" type="ORF">C7U55_03825</name>
</gene>
<dbReference type="PANTHER" id="PTHR35788">
    <property type="entry name" value="EXPORTED PROTEIN-RELATED"/>
    <property type="match status" value="1"/>
</dbReference>
<feature type="domain" description="G5" evidence="4">
    <location>
        <begin position="425"/>
        <end position="506"/>
    </location>
</feature>
<proteinExistence type="predicted"/>
<dbReference type="Pfam" id="PF04294">
    <property type="entry name" value="VanW"/>
    <property type="match status" value="1"/>
</dbReference>
<feature type="compositionally biased region" description="Low complexity" evidence="2">
    <location>
        <begin position="515"/>
        <end position="551"/>
    </location>
</feature>
<comment type="caution">
    <text evidence="5">The sequence shown here is derived from an EMBL/GenBank/DDBJ whole genome shotgun (WGS) entry which is preliminary data.</text>
</comment>
<sequence>MKKLNKKVPIIGGAVIGVILVIYIILCFLASGNGFIKNMTINGIKVNNMSKDEVVSLLEKQYKKDQEYLLFNLKADGKKYQIDMTNNVTIDIDKEVSAIQKKYNNFFTKGYHYLLNHNENISINIKDKKTLNQAIKDSKILEDSTLVPTSYKVEKTKVIFTKGKSGKAVQQKDVYDAIETALNNYDFKKTFTIEPSSVTENESVMKTIYKSLSKEGKNATLDKDNDYKIVAEQYGAKYNLDDSIKAFNKAKEGEEFTIACKAIVPSITKEDLEKNLFKDILGEYTTNVSGSSVRKNNVRLAGEKCNVILLPGEEFSYNQTVGKRTKENGFGEAGAYLNGETVQEVGGGVCQTSSTLYNAVVLANLKVTKRSNHTYISSYVPIGRDATVSWGGPDFKFKNNRDYPIKIEASYAKSKLTCKIIGTDVDGSYVKFTSEKTGDVGFNTKYENDDTIPEGQQVTRTAGSNGGRAVSYRLVYDKNGNLISKTKEANSYYKGHDALIAVGTMKVETPEETTPETTEPSTPEETTPETTPNTEPTQPETTIEPSETTAQ</sequence>
<dbReference type="Proteomes" id="UP000241201">
    <property type="component" value="Unassembled WGS sequence"/>
</dbReference>
<dbReference type="InterPro" id="IPR007391">
    <property type="entry name" value="Vancomycin_resist_VanW"/>
</dbReference>
<name>A0A2T3G161_9FIRM</name>
<evidence type="ECO:0000256" key="1">
    <source>
        <dbReference type="ARBA" id="ARBA00022729"/>
    </source>
</evidence>
<dbReference type="SMART" id="SM01208">
    <property type="entry name" value="G5"/>
    <property type="match status" value="1"/>
</dbReference>
<dbReference type="RefSeq" id="WP_106987423.1">
    <property type="nucleotide sequence ID" value="NZ_PYLP01000003.1"/>
</dbReference>
<feature type="region of interest" description="Disordered" evidence="2">
    <location>
        <begin position="505"/>
        <end position="551"/>
    </location>
</feature>
<dbReference type="Gene3D" id="2.20.230.10">
    <property type="entry name" value="Resuscitation-promoting factor rpfb"/>
    <property type="match status" value="1"/>
</dbReference>
<dbReference type="InterPro" id="IPR011098">
    <property type="entry name" value="G5_dom"/>
</dbReference>
<keyword evidence="3" id="KW-0812">Transmembrane</keyword>
<keyword evidence="3" id="KW-0472">Membrane</keyword>
<keyword evidence="6" id="KW-1185">Reference proteome</keyword>
<reference evidence="6" key="1">
    <citation type="submission" date="2018-03" db="EMBL/GenBank/DDBJ databases">
        <title>Lachnoclostridium SNUG30370 gen.nov., sp.nov., isolated from human faeces.</title>
        <authorList>
            <person name="Seo B."/>
            <person name="Jeon K."/>
            <person name="Ko G."/>
        </authorList>
    </citation>
    <scope>NUCLEOTIDE SEQUENCE [LARGE SCALE GENOMIC DNA]</scope>
    <source>
        <strain evidence="6">SNUG30370</strain>
    </source>
</reference>
<evidence type="ECO:0000256" key="2">
    <source>
        <dbReference type="SAM" id="MobiDB-lite"/>
    </source>
</evidence>
<evidence type="ECO:0000259" key="4">
    <source>
        <dbReference type="PROSITE" id="PS51109"/>
    </source>
</evidence>
<protein>
    <recommendedName>
        <fullName evidence="4">G5 domain-containing protein</fullName>
    </recommendedName>
</protein>
<dbReference type="AlphaFoldDB" id="A0A2T3G161"/>
<dbReference type="EMBL" id="PYLP01000003">
    <property type="protein sequence ID" value="PST41279.1"/>
    <property type="molecule type" value="Genomic_DNA"/>
</dbReference>
<feature type="transmembrane region" description="Helical" evidence="3">
    <location>
        <begin position="12"/>
        <end position="36"/>
    </location>
</feature>
<dbReference type="Pfam" id="PF07501">
    <property type="entry name" value="G5"/>
    <property type="match status" value="1"/>
</dbReference>
<keyword evidence="3" id="KW-1133">Transmembrane helix</keyword>
<dbReference type="GeneID" id="77470230"/>
<evidence type="ECO:0000313" key="5">
    <source>
        <dbReference type="EMBL" id="PST41279.1"/>
    </source>
</evidence>
<evidence type="ECO:0000256" key="3">
    <source>
        <dbReference type="SAM" id="Phobius"/>
    </source>
</evidence>
<dbReference type="PROSITE" id="PS51109">
    <property type="entry name" value="G5"/>
    <property type="match status" value="1"/>
</dbReference>
<accession>A0A2T3G161</accession>